<feature type="domain" description="Ice-binding protein C-terminal" evidence="1">
    <location>
        <begin position="430"/>
        <end position="456"/>
    </location>
</feature>
<dbReference type="STRING" id="497965.Cyan7822_3595"/>
<sequence length="456" mass="48998">MTNNLVNSESQNQLSSQAHQLKSRWQSVLSMAKTVGGTRLGKQLAKRWKGRVALSLAGIVTVAAPAQALNFNITYAPGTTQQQIEGVELAAGLWSSYLKDDITVNFHFQMTDGSLGTALAGATPGIQRNINYFNFQTSALAEAKAANQSLFLPQSQSFSQLLQDGTVNNSSKIMLTSANAKALGLNTSTNSKLDGYLQVSSSANWNYSYDSQTINKNKYDFVSVVLHEMGHNLGFISGLDATDNSAKNQNQATALDLFRYSTESAAKGAIDSTIGNNPYFSLNGGQTAFSIDLNKNQIIESGEQAYFAQGEDRSLGGDGFQTGHWKPSANNIIGIMDPLISKGKVRSVSQLDMSLFDAIGWDINSAAQTNITLLKSQAKAKAKNAVIVERSSEVEEMMQESGVYNIASSRGSGWWQKANTAEASPNNSVSVPEPNSTMGLFALAGMVGMGAMFKRR</sequence>
<gene>
    <name evidence="2" type="ordered locus">Cyan7822_3595</name>
</gene>
<evidence type="ECO:0000259" key="1">
    <source>
        <dbReference type="Pfam" id="PF07589"/>
    </source>
</evidence>
<dbReference type="Pfam" id="PF07589">
    <property type="entry name" value="PEP-CTERM"/>
    <property type="match status" value="1"/>
</dbReference>
<dbReference type="NCBIfam" id="NF038122">
    <property type="entry name" value="metallo_LGF"/>
    <property type="match status" value="1"/>
</dbReference>
<dbReference type="EMBL" id="CP002198">
    <property type="protein sequence ID" value="ADN15536.1"/>
    <property type="molecule type" value="Genomic_DNA"/>
</dbReference>
<dbReference type="OrthoDB" id="8198236at2"/>
<evidence type="ECO:0000313" key="3">
    <source>
        <dbReference type="Proteomes" id="UP000008206"/>
    </source>
</evidence>
<evidence type="ECO:0000313" key="2">
    <source>
        <dbReference type="EMBL" id="ADN15536.1"/>
    </source>
</evidence>
<dbReference type="Proteomes" id="UP000008206">
    <property type="component" value="Chromosome"/>
</dbReference>
<organism evidence="2 3">
    <name type="scientific">Gloeothece verrucosa (strain PCC 7822)</name>
    <name type="common">Cyanothece sp. (strain PCC 7822)</name>
    <dbReference type="NCBI Taxonomy" id="497965"/>
    <lineage>
        <taxon>Bacteria</taxon>
        <taxon>Bacillati</taxon>
        <taxon>Cyanobacteriota</taxon>
        <taxon>Cyanophyceae</taxon>
        <taxon>Oscillatoriophycideae</taxon>
        <taxon>Chroococcales</taxon>
        <taxon>Aphanothecaceae</taxon>
        <taxon>Gloeothece</taxon>
        <taxon>Gloeothece verrucosa</taxon>
    </lineage>
</organism>
<dbReference type="SUPFAM" id="SSF55486">
    <property type="entry name" value="Metalloproteases ('zincins'), catalytic domain"/>
    <property type="match status" value="1"/>
</dbReference>
<keyword evidence="3" id="KW-1185">Reference proteome</keyword>
<name>E0UG35_GLOV7</name>
<proteinExistence type="predicted"/>
<protein>
    <recommendedName>
        <fullName evidence="1">Ice-binding protein C-terminal domain-containing protein</fullName>
    </recommendedName>
</protein>
<dbReference type="KEGG" id="cyj:Cyan7822_3595"/>
<dbReference type="AlphaFoldDB" id="E0UG35"/>
<dbReference type="GO" id="GO:0008237">
    <property type="term" value="F:metallopeptidase activity"/>
    <property type="evidence" value="ECO:0007669"/>
    <property type="project" value="InterPro"/>
</dbReference>
<dbReference type="Gene3D" id="3.40.390.10">
    <property type="entry name" value="Collagenase (Catalytic Domain)"/>
    <property type="match status" value="1"/>
</dbReference>
<dbReference type="eggNOG" id="COG2931">
    <property type="taxonomic scope" value="Bacteria"/>
</dbReference>
<dbReference type="RefSeq" id="WP_013323605.1">
    <property type="nucleotide sequence ID" value="NC_014501.1"/>
</dbReference>
<dbReference type="InterPro" id="IPR013424">
    <property type="entry name" value="Ice-binding_C"/>
</dbReference>
<dbReference type="HOGENOM" id="CLU_031041_0_0_3"/>
<accession>E0UG35</accession>
<dbReference type="InterPro" id="IPR024079">
    <property type="entry name" value="MetalloPept_cat_dom_sf"/>
</dbReference>
<reference evidence="3" key="1">
    <citation type="journal article" date="2011" name="MBio">
        <title>Novel metabolic attributes of the genus Cyanothece, comprising a group of unicellular nitrogen-fixing Cyanobacteria.</title>
        <authorList>
            <person name="Bandyopadhyay A."/>
            <person name="Elvitigala T."/>
            <person name="Welsh E."/>
            <person name="Stockel J."/>
            <person name="Liberton M."/>
            <person name="Min H."/>
            <person name="Sherman L.A."/>
            <person name="Pakrasi H.B."/>
        </authorList>
    </citation>
    <scope>NUCLEOTIDE SEQUENCE [LARGE SCALE GENOMIC DNA]</scope>
    <source>
        <strain evidence="3">PCC 7822</strain>
    </source>
</reference>